<dbReference type="InterPro" id="IPR013159">
    <property type="entry name" value="DnaA_C"/>
</dbReference>
<dbReference type="Pfam" id="PF01797">
    <property type="entry name" value="Y1_Tnp"/>
    <property type="match status" value="1"/>
</dbReference>
<dbReference type="OrthoDB" id="278793at2"/>
<evidence type="ECO:0000313" key="3">
    <source>
        <dbReference type="EMBL" id="TWU01470.1"/>
    </source>
</evidence>
<dbReference type="GO" id="GO:0043565">
    <property type="term" value="F:sequence-specific DNA binding"/>
    <property type="evidence" value="ECO:0007669"/>
    <property type="project" value="InterPro"/>
</dbReference>
<comment type="caution">
    <text evidence="3">The sequence shown here is derived from an EMBL/GenBank/DDBJ whole genome shotgun (WGS) entry which is preliminary data.</text>
</comment>
<dbReference type="GO" id="GO:0005524">
    <property type="term" value="F:ATP binding"/>
    <property type="evidence" value="ECO:0007669"/>
    <property type="project" value="InterPro"/>
</dbReference>
<dbReference type="GO" id="GO:0006270">
    <property type="term" value="P:DNA replication initiation"/>
    <property type="evidence" value="ECO:0007669"/>
    <property type="project" value="InterPro"/>
</dbReference>
<protein>
    <submittedName>
        <fullName evidence="3">Chromosomal replication initiation protein</fullName>
    </submittedName>
</protein>
<dbReference type="Proteomes" id="UP000316213">
    <property type="component" value="Unassembled WGS sequence"/>
</dbReference>
<reference evidence="3 4" key="1">
    <citation type="submission" date="2019-02" db="EMBL/GenBank/DDBJ databases">
        <title>Deep-cultivation of Planctomycetes and their phenomic and genomic characterization uncovers novel biology.</title>
        <authorList>
            <person name="Wiegand S."/>
            <person name="Jogler M."/>
            <person name="Boedeker C."/>
            <person name="Pinto D."/>
            <person name="Vollmers J."/>
            <person name="Rivas-Marin E."/>
            <person name="Kohn T."/>
            <person name="Peeters S.H."/>
            <person name="Heuer A."/>
            <person name="Rast P."/>
            <person name="Oberbeckmann S."/>
            <person name="Bunk B."/>
            <person name="Jeske O."/>
            <person name="Meyerdierks A."/>
            <person name="Storesund J.E."/>
            <person name="Kallscheuer N."/>
            <person name="Luecker S."/>
            <person name="Lage O.M."/>
            <person name="Pohl T."/>
            <person name="Merkel B.J."/>
            <person name="Hornburger P."/>
            <person name="Mueller R.-W."/>
            <person name="Bruemmer F."/>
            <person name="Labrenz M."/>
            <person name="Spormann A.M."/>
            <person name="Op Den Camp H."/>
            <person name="Overmann J."/>
            <person name="Amann R."/>
            <person name="Jetten M.S.M."/>
            <person name="Mascher T."/>
            <person name="Medema M.H."/>
            <person name="Devos D.P."/>
            <person name="Kaster A.-K."/>
            <person name="Ovreas L."/>
            <person name="Rohde M."/>
            <person name="Galperin M.Y."/>
            <person name="Jogler C."/>
        </authorList>
    </citation>
    <scope>NUCLEOTIDE SEQUENCE [LARGE SCALE GENOMIC DNA]</scope>
    <source>
        <strain evidence="3 4">Pla100</strain>
    </source>
</reference>
<feature type="domain" description="Transposase IS200-like" evidence="2">
    <location>
        <begin position="9"/>
        <end position="123"/>
    </location>
</feature>
<feature type="domain" description="Chromosomal replication initiator DnaA C-terminal" evidence="1">
    <location>
        <begin position="233"/>
        <end position="299"/>
    </location>
</feature>
<accession>A0A5C6AP63</accession>
<dbReference type="Gene3D" id="1.10.1750.10">
    <property type="match status" value="1"/>
</dbReference>
<dbReference type="CDD" id="cd06571">
    <property type="entry name" value="Bac_DnaA_C"/>
    <property type="match status" value="1"/>
</dbReference>
<dbReference type="InterPro" id="IPR036515">
    <property type="entry name" value="Transposase_17_sf"/>
</dbReference>
<organism evidence="3 4">
    <name type="scientific">Neorhodopirellula pilleata</name>
    <dbReference type="NCBI Taxonomy" id="2714738"/>
    <lineage>
        <taxon>Bacteria</taxon>
        <taxon>Pseudomonadati</taxon>
        <taxon>Planctomycetota</taxon>
        <taxon>Planctomycetia</taxon>
        <taxon>Pirellulales</taxon>
        <taxon>Pirellulaceae</taxon>
        <taxon>Neorhodopirellula</taxon>
    </lineage>
</organism>
<dbReference type="PANTHER" id="PTHR34322">
    <property type="entry name" value="TRANSPOSASE, Y1_TNP DOMAIN-CONTAINING"/>
    <property type="match status" value="1"/>
</dbReference>
<sequence length="324" mass="38078">MPRLPRLQYENAIYHIVTRGDGRRRLFLDEGHYQRFTKGLQEQVDRCGWQVIAYCWMPNHIHALIRTPQPNLSRGMQHWLSGYANWYAKRNQRTGHLYQGRYKAFPVEDEGYYWNLSRYIHLNPCNGGKPLVETPERYPHSSYAGYARKTRRVDWIDYDQHHRYWKARHGGDPESAYRQFVKAGMLNPVDPTVDRLKNWVYGGEKFLRKMVELANREDESIEVRQSIRKAKQTVEAIVAATAREYGVEPEDYQGFRSIAPGRDVAAYLCRRHTTATLAELSSTFGLTHRDSSGDLVRRARSAREQNPKIDRRIRKIEKRLSLNP</sequence>
<evidence type="ECO:0000313" key="4">
    <source>
        <dbReference type="Proteomes" id="UP000316213"/>
    </source>
</evidence>
<dbReference type="InterPro" id="IPR010921">
    <property type="entry name" value="Trp_repressor/repl_initiator"/>
</dbReference>
<dbReference type="GO" id="GO:0006313">
    <property type="term" value="P:DNA transposition"/>
    <property type="evidence" value="ECO:0007669"/>
    <property type="project" value="InterPro"/>
</dbReference>
<dbReference type="SMART" id="SM01321">
    <property type="entry name" value="Y1_Tnp"/>
    <property type="match status" value="1"/>
</dbReference>
<dbReference type="SUPFAM" id="SSF48295">
    <property type="entry name" value="TrpR-like"/>
    <property type="match status" value="1"/>
</dbReference>
<evidence type="ECO:0000259" key="1">
    <source>
        <dbReference type="SMART" id="SM00760"/>
    </source>
</evidence>
<dbReference type="AlphaFoldDB" id="A0A5C6AP63"/>
<proteinExistence type="predicted"/>
<dbReference type="PANTHER" id="PTHR34322:SF2">
    <property type="entry name" value="TRANSPOSASE IS200-LIKE DOMAIN-CONTAINING PROTEIN"/>
    <property type="match status" value="1"/>
</dbReference>
<dbReference type="InterPro" id="IPR002686">
    <property type="entry name" value="Transposase_17"/>
</dbReference>
<dbReference type="GO" id="GO:0004803">
    <property type="term" value="F:transposase activity"/>
    <property type="evidence" value="ECO:0007669"/>
    <property type="project" value="InterPro"/>
</dbReference>
<dbReference type="Gene3D" id="3.30.70.1290">
    <property type="entry name" value="Transposase IS200-like"/>
    <property type="match status" value="1"/>
</dbReference>
<dbReference type="GO" id="GO:0006275">
    <property type="term" value="P:regulation of DNA replication"/>
    <property type="evidence" value="ECO:0007669"/>
    <property type="project" value="InterPro"/>
</dbReference>
<name>A0A5C6AP63_9BACT</name>
<dbReference type="EMBL" id="SJPM01000002">
    <property type="protein sequence ID" value="TWU01470.1"/>
    <property type="molecule type" value="Genomic_DNA"/>
</dbReference>
<dbReference type="SMART" id="SM00760">
    <property type="entry name" value="Bac_DnaA_C"/>
    <property type="match status" value="1"/>
</dbReference>
<gene>
    <name evidence="3" type="ORF">Pla100_12040</name>
</gene>
<dbReference type="SUPFAM" id="SSF143422">
    <property type="entry name" value="Transposase IS200-like"/>
    <property type="match status" value="1"/>
</dbReference>
<evidence type="ECO:0000259" key="2">
    <source>
        <dbReference type="SMART" id="SM01321"/>
    </source>
</evidence>
<dbReference type="RefSeq" id="WP_146576765.1">
    <property type="nucleotide sequence ID" value="NZ_SJPM01000002.1"/>
</dbReference>
<keyword evidence="4" id="KW-1185">Reference proteome</keyword>